<proteinExistence type="predicted"/>
<protein>
    <recommendedName>
        <fullName evidence="3">Sulfotransferase family protein</fullName>
    </recommendedName>
</protein>
<dbReference type="SUPFAM" id="SSF52540">
    <property type="entry name" value="P-loop containing nucleoside triphosphate hydrolases"/>
    <property type="match status" value="1"/>
</dbReference>
<sequence>MAFAGDLSCLCGVLLRREDKIMEIIKQFGLQRSGTNALRGIIEVNLDLRVAANILGDKHSSISWAAMEDWAAEMPLPKSLSPKDYNRLLDALHGRTLKFILSVKDPVSWVNSYFRYSKKKFEHKNPEKILDFTTRFAEKSLFSWQERMKSYADFIAQNAGQCFVVQHEKLLISPESVLADFCRKFDFPFPDDPELFLEGYARRGTDEQQGDMLINRKMRFNRDFHLEGQWMRDMPEDVLEQAVAFRDDVFGRHPEIRSLFDVETIGLTVAAPSRKLSSGATRPA</sequence>
<comment type="caution">
    <text evidence="1">The sequence shown here is derived from an EMBL/GenBank/DDBJ whole genome shotgun (WGS) entry which is preliminary data.</text>
</comment>
<dbReference type="InterPro" id="IPR027417">
    <property type="entry name" value="P-loop_NTPase"/>
</dbReference>
<dbReference type="Proteomes" id="UP000266273">
    <property type="component" value="Unassembled WGS sequence"/>
</dbReference>
<organism evidence="1 2">
    <name type="scientific">Dichotomicrobium thermohalophilum</name>
    <dbReference type="NCBI Taxonomy" id="933063"/>
    <lineage>
        <taxon>Bacteria</taxon>
        <taxon>Pseudomonadati</taxon>
        <taxon>Pseudomonadota</taxon>
        <taxon>Alphaproteobacteria</taxon>
        <taxon>Hyphomicrobiales</taxon>
        <taxon>Hyphomicrobiaceae</taxon>
        <taxon>Dichotomicrobium</taxon>
    </lineage>
</organism>
<dbReference type="EMBL" id="QXDF01000001">
    <property type="protein sequence ID" value="RIA56034.1"/>
    <property type="molecule type" value="Genomic_DNA"/>
</dbReference>
<dbReference type="Gene3D" id="3.40.50.300">
    <property type="entry name" value="P-loop containing nucleotide triphosphate hydrolases"/>
    <property type="match status" value="1"/>
</dbReference>
<accession>A0A397QD70</accession>
<evidence type="ECO:0008006" key="3">
    <source>
        <dbReference type="Google" id="ProtNLM"/>
    </source>
</evidence>
<name>A0A397QD70_9HYPH</name>
<reference evidence="1 2" key="1">
    <citation type="submission" date="2018-08" db="EMBL/GenBank/DDBJ databases">
        <title>Genomic Encyclopedia of Archaeal and Bacterial Type Strains, Phase II (KMG-II): from individual species to whole genera.</title>
        <authorList>
            <person name="Goeker M."/>
        </authorList>
    </citation>
    <scope>NUCLEOTIDE SEQUENCE [LARGE SCALE GENOMIC DNA]</scope>
    <source>
        <strain evidence="1 2">DSM 5002</strain>
    </source>
</reference>
<evidence type="ECO:0000313" key="1">
    <source>
        <dbReference type="EMBL" id="RIA56034.1"/>
    </source>
</evidence>
<dbReference type="AlphaFoldDB" id="A0A397QD70"/>
<evidence type="ECO:0000313" key="2">
    <source>
        <dbReference type="Proteomes" id="UP000266273"/>
    </source>
</evidence>
<keyword evidence="2" id="KW-1185">Reference proteome</keyword>
<gene>
    <name evidence="1" type="ORF">BXY53_1128</name>
</gene>